<accession>A0A7W3MW22</accession>
<keyword evidence="2" id="KW-1185">Reference proteome</keyword>
<gene>
    <name evidence="1" type="ORF">HNR21_001800</name>
</gene>
<protein>
    <submittedName>
        <fullName evidence="1">Uncharacterized protein</fullName>
    </submittedName>
</protein>
<proteinExistence type="predicted"/>
<dbReference type="Proteomes" id="UP000539313">
    <property type="component" value="Unassembled WGS sequence"/>
</dbReference>
<comment type="caution">
    <text evidence="1">The sequence shown here is derived from an EMBL/GenBank/DDBJ whole genome shotgun (WGS) entry which is preliminary data.</text>
</comment>
<sequence length="169" mass="18257">MFGTTRLVVGEKAITDDEGVRLAEIRRPEASLRRLLTSARDGLRIVAPDETLLWRMELPDGPELKSLWVEDAAGARIGDVRRRRRWNPLGAARYDIVRDGTAIGTAACGSLGDSVAVTTASGDEAGTARRQSDGAWFAEVRPGLGDEWTVLLVALAIGLEEVRAVQFSG</sequence>
<dbReference type="RefSeq" id="WP_182704825.1">
    <property type="nucleotide sequence ID" value="NZ_JACJII010000001.1"/>
</dbReference>
<evidence type="ECO:0000313" key="1">
    <source>
        <dbReference type="EMBL" id="MBA9002918.1"/>
    </source>
</evidence>
<organism evidence="1 2">
    <name type="scientific">Thermomonospora cellulosilytica</name>
    <dbReference type="NCBI Taxonomy" id="1411118"/>
    <lineage>
        <taxon>Bacteria</taxon>
        <taxon>Bacillati</taxon>
        <taxon>Actinomycetota</taxon>
        <taxon>Actinomycetes</taxon>
        <taxon>Streptosporangiales</taxon>
        <taxon>Thermomonosporaceae</taxon>
        <taxon>Thermomonospora</taxon>
    </lineage>
</organism>
<dbReference type="EMBL" id="JACJII010000001">
    <property type="protein sequence ID" value="MBA9002918.1"/>
    <property type="molecule type" value="Genomic_DNA"/>
</dbReference>
<name>A0A7W3MW22_9ACTN</name>
<dbReference type="AlphaFoldDB" id="A0A7W3MW22"/>
<reference evidence="1 2" key="1">
    <citation type="submission" date="2020-08" db="EMBL/GenBank/DDBJ databases">
        <title>Sequencing the genomes of 1000 actinobacteria strains.</title>
        <authorList>
            <person name="Klenk H.-P."/>
        </authorList>
    </citation>
    <scope>NUCLEOTIDE SEQUENCE [LARGE SCALE GENOMIC DNA]</scope>
    <source>
        <strain evidence="1 2">DSM 45823</strain>
    </source>
</reference>
<evidence type="ECO:0000313" key="2">
    <source>
        <dbReference type="Proteomes" id="UP000539313"/>
    </source>
</evidence>